<feature type="transmembrane region" description="Helical" evidence="7">
    <location>
        <begin position="7"/>
        <end position="38"/>
    </location>
</feature>
<dbReference type="GO" id="GO:0005886">
    <property type="term" value="C:plasma membrane"/>
    <property type="evidence" value="ECO:0007669"/>
    <property type="project" value="UniProtKB-SubCell"/>
</dbReference>
<gene>
    <name evidence="9" type="ORF">ICN82_05060</name>
</gene>
<proteinExistence type="inferred from homology"/>
<dbReference type="GO" id="GO:0022857">
    <property type="term" value="F:transmembrane transporter activity"/>
    <property type="evidence" value="ECO:0007669"/>
    <property type="project" value="UniProtKB-UniRule"/>
</dbReference>
<evidence type="ECO:0000313" key="9">
    <source>
        <dbReference type="EMBL" id="MBE3637573.1"/>
    </source>
</evidence>
<evidence type="ECO:0000313" key="10">
    <source>
        <dbReference type="Proteomes" id="UP000609121"/>
    </source>
</evidence>
<evidence type="ECO:0000256" key="5">
    <source>
        <dbReference type="ARBA" id="ARBA00022989"/>
    </source>
</evidence>
<evidence type="ECO:0000256" key="6">
    <source>
        <dbReference type="ARBA" id="ARBA00023136"/>
    </source>
</evidence>
<feature type="transmembrane region" description="Helical" evidence="7">
    <location>
        <begin position="408"/>
        <end position="432"/>
    </location>
</feature>
<name>A0A8J7CZA3_9RHOB</name>
<comment type="similarity">
    <text evidence="7">Belongs to the TRAP transporter large permease family.</text>
</comment>
<feature type="domain" description="TRAP C4-dicarboxylate transport system permease DctM subunit" evidence="8">
    <location>
        <begin position="10"/>
        <end position="427"/>
    </location>
</feature>
<feature type="transmembrane region" description="Helical" evidence="7">
    <location>
        <begin position="251"/>
        <end position="274"/>
    </location>
</feature>
<keyword evidence="3 7" id="KW-0997">Cell inner membrane</keyword>
<comment type="caution">
    <text evidence="9">The sequence shown here is derived from an EMBL/GenBank/DDBJ whole genome shotgun (WGS) entry which is preliminary data.</text>
</comment>
<dbReference type="PANTHER" id="PTHR33362:SF5">
    <property type="entry name" value="C4-DICARBOXYLATE TRAP TRANSPORTER LARGE PERMEASE PROTEIN DCTM"/>
    <property type="match status" value="1"/>
</dbReference>
<accession>A0A8J7CZA3</accession>
<dbReference type="NCBIfam" id="TIGR00786">
    <property type="entry name" value="dctM"/>
    <property type="match status" value="1"/>
</dbReference>
<evidence type="ECO:0000256" key="1">
    <source>
        <dbReference type="ARBA" id="ARBA00004429"/>
    </source>
</evidence>
<dbReference type="PANTHER" id="PTHR33362">
    <property type="entry name" value="SIALIC ACID TRAP TRANSPORTER PERMEASE PROTEIN SIAT-RELATED"/>
    <property type="match status" value="1"/>
</dbReference>
<dbReference type="InterPro" id="IPR004681">
    <property type="entry name" value="TRAP_DctM"/>
</dbReference>
<dbReference type="AlphaFoldDB" id="A0A8J7CZA3"/>
<feature type="transmembrane region" description="Helical" evidence="7">
    <location>
        <begin position="286"/>
        <end position="307"/>
    </location>
</feature>
<keyword evidence="5 7" id="KW-1133">Transmembrane helix</keyword>
<evidence type="ECO:0000256" key="2">
    <source>
        <dbReference type="ARBA" id="ARBA00022475"/>
    </source>
</evidence>
<comment type="subunit">
    <text evidence="7">The complex comprises the extracytoplasmic solute receptor protein and the two transmembrane proteins.</text>
</comment>
<keyword evidence="10" id="KW-1185">Reference proteome</keyword>
<comment type="caution">
    <text evidence="7">Lacks conserved residue(s) required for the propagation of feature annotation.</text>
</comment>
<feature type="transmembrane region" description="Helical" evidence="7">
    <location>
        <begin position="174"/>
        <end position="193"/>
    </location>
</feature>
<keyword evidence="6 7" id="KW-0472">Membrane</keyword>
<dbReference type="EMBL" id="JACVXA010000010">
    <property type="protein sequence ID" value="MBE3637573.1"/>
    <property type="molecule type" value="Genomic_DNA"/>
</dbReference>
<dbReference type="Proteomes" id="UP000609121">
    <property type="component" value="Unassembled WGS sequence"/>
</dbReference>
<comment type="function">
    <text evidence="7">Part of the tripartite ATP-independent periplasmic (TRAP) transport system.</text>
</comment>
<comment type="subcellular location">
    <subcellularLocation>
        <location evidence="1 7">Cell inner membrane</location>
        <topology evidence="1 7">Multi-pass membrane protein</topology>
    </subcellularLocation>
</comment>
<keyword evidence="4 7" id="KW-0812">Transmembrane</keyword>
<organism evidence="9 10">
    <name type="scientific">Mangrovicoccus algicola</name>
    <dbReference type="NCBI Taxonomy" id="2771008"/>
    <lineage>
        <taxon>Bacteria</taxon>
        <taxon>Pseudomonadati</taxon>
        <taxon>Pseudomonadota</taxon>
        <taxon>Alphaproteobacteria</taxon>
        <taxon>Rhodobacterales</taxon>
        <taxon>Paracoccaceae</taxon>
        <taxon>Mangrovicoccus</taxon>
    </lineage>
</organism>
<protein>
    <recommendedName>
        <fullName evidence="7">TRAP transporter large permease protein</fullName>
    </recommendedName>
</protein>
<evidence type="ECO:0000256" key="4">
    <source>
        <dbReference type="ARBA" id="ARBA00022692"/>
    </source>
</evidence>
<evidence type="ECO:0000259" key="8">
    <source>
        <dbReference type="Pfam" id="PF06808"/>
    </source>
</evidence>
<dbReference type="Pfam" id="PF06808">
    <property type="entry name" value="DctM"/>
    <property type="match status" value="1"/>
</dbReference>
<reference evidence="9" key="1">
    <citation type="submission" date="2020-09" db="EMBL/GenBank/DDBJ databases">
        <title>A novel bacterium of genus Mangrovicoccus, isolated from South China Sea.</title>
        <authorList>
            <person name="Huang H."/>
            <person name="Mo K."/>
            <person name="Hu Y."/>
        </authorList>
    </citation>
    <scope>NUCLEOTIDE SEQUENCE</scope>
    <source>
        <strain evidence="9">HB182678</strain>
    </source>
</reference>
<feature type="transmembrane region" description="Helical" evidence="7">
    <location>
        <begin position="313"/>
        <end position="336"/>
    </location>
</feature>
<keyword evidence="7" id="KW-0813">Transport</keyword>
<feature type="transmembrane region" description="Helical" evidence="7">
    <location>
        <begin position="224"/>
        <end position="245"/>
    </location>
</feature>
<feature type="transmembrane region" description="Helical" evidence="7">
    <location>
        <begin position="348"/>
        <end position="373"/>
    </location>
</feature>
<dbReference type="InterPro" id="IPR010656">
    <property type="entry name" value="DctM"/>
</dbReference>
<feature type="transmembrane region" description="Helical" evidence="7">
    <location>
        <begin position="141"/>
        <end position="162"/>
    </location>
</feature>
<sequence>MTIIDILLGFTVMMGLLLIGLPVAVVMVALGVAGGMILYGPVLLGSMGPVLWGVSNESVLTAIPLFILLGELLLRSGMADRMYGALSLWLGRLPGGLLHTNIGSCALFAATSGSSVATAATVGTVALPALGERGYRPDRSLGSLAAGGTLGILIPPSVNLLVYGSLASVSVGQLFVAGVIPGLLLTALFMVFVTGESLWLRRRGLSDAARPEAEVPLEAKLRGLLHLIPAATVFAIVMGSIYLGIATPTESAALAVIVALLFVWREGRLSFAFLDTCFRQTAKTTGMILLIICAAFTLNVTLALGGITGTVSAWVAGLGLTPVALLFALMVFYLILGMFMDVLSMQVLTIPVVVPIVTAAGIDPVWFGIFVVLMSELGMITPPVGMNLYVVQGVRSDGGPFSDVVKGAIPYAVLMLAFTALLIFWPGLALWLPRSLY</sequence>
<evidence type="ECO:0000256" key="3">
    <source>
        <dbReference type="ARBA" id="ARBA00022519"/>
    </source>
</evidence>
<keyword evidence="2" id="KW-1003">Cell membrane</keyword>
<feature type="transmembrane region" description="Helical" evidence="7">
    <location>
        <begin position="58"/>
        <end position="74"/>
    </location>
</feature>
<dbReference type="PIRSF" id="PIRSF006066">
    <property type="entry name" value="HI0050"/>
    <property type="match status" value="1"/>
</dbReference>
<dbReference type="RefSeq" id="WP_193180350.1">
    <property type="nucleotide sequence ID" value="NZ_JACVXA010000010.1"/>
</dbReference>
<evidence type="ECO:0000256" key="7">
    <source>
        <dbReference type="RuleBase" id="RU369079"/>
    </source>
</evidence>